<dbReference type="Pfam" id="PF04233">
    <property type="entry name" value="Phage_Mu_F"/>
    <property type="match status" value="1"/>
</dbReference>
<accession>A0A0N1KR59</accession>
<dbReference type="OrthoDB" id="952090at2"/>
<feature type="domain" description="Phage head morphogenesis" evidence="1">
    <location>
        <begin position="125"/>
        <end position="254"/>
    </location>
</feature>
<evidence type="ECO:0000313" key="2">
    <source>
        <dbReference type="EMBL" id="KPE49759.1"/>
    </source>
</evidence>
<comment type="caution">
    <text evidence="2">The sequence shown here is derived from an EMBL/GenBank/DDBJ whole genome shotgun (WGS) entry which is preliminary data.</text>
</comment>
<dbReference type="Proteomes" id="UP000037953">
    <property type="component" value="Unassembled WGS sequence"/>
</dbReference>
<name>A0A0N1KR59_CHRID</name>
<protein>
    <recommendedName>
        <fullName evidence="1">Phage head morphogenesis domain-containing protein</fullName>
    </recommendedName>
</protein>
<dbReference type="InterPro" id="IPR006528">
    <property type="entry name" value="Phage_head_morphogenesis_dom"/>
</dbReference>
<organism evidence="2 3">
    <name type="scientific">Chryseobacterium indologenes</name>
    <name type="common">Flavobacterium indologenes</name>
    <dbReference type="NCBI Taxonomy" id="253"/>
    <lineage>
        <taxon>Bacteria</taxon>
        <taxon>Pseudomonadati</taxon>
        <taxon>Bacteroidota</taxon>
        <taxon>Flavobacteriia</taxon>
        <taxon>Flavobacteriales</taxon>
        <taxon>Weeksellaceae</taxon>
        <taxon>Chryseobacterium group</taxon>
        <taxon>Chryseobacterium</taxon>
    </lineage>
</organism>
<gene>
    <name evidence="2" type="ORF">AOB46_18720</name>
</gene>
<sequence length="271" mass="31657">MSDQVYNSYILHFNAYMAKALKLLIPEFRKQLKRIPFDNLSFGSSTALIMLNFDKESMRKVLYKIHYTIGRAYGYYSAQQLRKENPIQEKKWKPLPFFNEAFQKFLLDYYRDKGGELIVTLSRTMAERVTQDIISGTFENETVEQMRDRMMRTVNDPKYYEWMCMRIARTETGFAMNAGQYTAGDVSGVLMEKVWIAKRSGHRRDEHQRLDGKTVGPKEYFKLSGGVELRFPCDRDGKGSRKAIGKQVINCACTYGFRPVRDENGRLIFTE</sequence>
<dbReference type="PATRIC" id="fig|253.9.peg.1700"/>
<dbReference type="EMBL" id="LJOD01000015">
    <property type="protein sequence ID" value="KPE49759.1"/>
    <property type="molecule type" value="Genomic_DNA"/>
</dbReference>
<dbReference type="RefSeq" id="WP_082377246.1">
    <property type="nucleotide sequence ID" value="NZ_LJOD01000015.1"/>
</dbReference>
<evidence type="ECO:0000259" key="1">
    <source>
        <dbReference type="Pfam" id="PF04233"/>
    </source>
</evidence>
<reference evidence="2 3" key="1">
    <citation type="journal article" date="2015" name="Genom Data">
        <title>Draft genome sequence of a multidrug-resistant Chryseobacterium indologenes isolate from Malaysia.</title>
        <authorList>
            <person name="Yu C.Y."/>
            <person name="Ang G.Y."/>
            <person name="Cheng H.J."/>
            <person name="Cheong Y.M."/>
            <person name="Yin W.F."/>
            <person name="Chan K.G."/>
        </authorList>
    </citation>
    <scope>NUCLEOTIDE SEQUENCE [LARGE SCALE GENOMIC DNA]</scope>
    <source>
        <strain evidence="2 3">CI_885</strain>
    </source>
</reference>
<dbReference type="AlphaFoldDB" id="A0A0N1KR59"/>
<evidence type="ECO:0000313" key="3">
    <source>
        <dbReference type="Proteomes" id="UP000037953"/>
    </source>
</evidence>
<reference evidence="3" key="2">
    <citation type="submission" date="2015-09" db="EMBL/GenBank/DDBJ databases">
        <title>Draft genome sequence of a multidrug-resistant Chryseobacterium indologenes isolate from Malaysia.</title>
        <authorList>
            <person name="Yu C.Y."/>
            <person name="Ang G.Y."/>
            <person name="Chan K.-G."/>
        </authorList>
    </citation>
    <scope>NUCLEOTIDE SEQUENCE [LARGE SCALE GENOMIC DNA]</scope>
    <source>
        <strain evidence="3">CI_885</strain>
    </source>
</reference>
<proteinExistence type="predicted"/>